<dbReference type="InterPro" id="IPR051081">
    <property type="entry name" value="HTH_MetalResp_TranReg"/>
</dbReference>
<keyword evidence="1" id="KW-0805">Transcription regulation</keyword>
<evidence type="ECO:0000313" key="7">
    <source>
        <dbReference type="Proteomes" id="UP000516280"/>
    </source>
</evidence>
<keyword evidence="2" id="KW-0238">DNA-binding</keyword>
<evidence type="ECO:0000313" key="5">
    <source>
        <dbReference type="EMBL" id="MCJ1978401.1"/>
    </source>
</evidence>
<dbReference type="Proteomes" id="UP000516280">
    <property type="component" value="Chromosome"/>
</dbReference>
<dbReference type="InterPro" id="IPR036388">
    <property type="entry name" value="WH-like_DNA-bd_sf"/>
</dbReference>
<reference evidence="5 8" key="3">
    <citation type="journal article" date="2022" name="Microbiol. Res.">
        <title>Comparative genome analysis, predicted lifestyle and antimicrobial strategies of Lactococcus carnosus and Lactococcus paracarnosus isolated from meat.</title>
        <authorList>
            <person name="Werum V."/>
            <person name="Ehrmann M."/>
            <person name="Vogel R."/>
            <person name="Hilgarth M."/>
        </authorList>
    </citation>
    <scope>NUCLEOTIDE SEQUENCE [LARGE SCALE GENOMIC DNA]</scope>
    <source>
        <strain evidence="5 8">TMW21897</strain>
    </source>
</reference>
<dbReference type="EMBL" id="CP017195">
    <property type="protein sequence ID" value="QDJ28314.1"/>
    <property type="molecule type" value="Genomic_DNA"/>
</dbReference>
<dbReference type="AlphaFoldDB" id="A0A7L4WEJ1"/>
<protein>
    <submittedName>
        <fullName evidence="5 6">Transcriptional regulator</fullName>
    </submittedName>
</protein>
<feature type="domain" description="HTH arsR-type" evidence="4">
    <location>
        <begin position="7"/>
        <end position="99"/>
    </location>
</feature>
<dbReference type="Gene3D" id="1.10.10.10">
    <property type="entry name" value="Winged helix-like DNA-binding domain superfamily/Winged helix DNA-binding domain"/>
    <property type="match status" value="1"/>
</dbReference>
<organism evidence="6 7">
    <name type="scientific">Pseudolactococcus paracarnosus</name>
    <dbReference type="NCBI Taxonomy" id="2749962"/>
    <lineage>
        <taxon>Bacteria</taxon>
        <taxon>Bacillati</taxon>
        <taxon>Bacillota</taxon>
        <taxon>Bacilli</taxon>
        <taxon>Lactobacillales</taxon>
        <taxon>Streptococcaceae</taxon>
        <taxon>Pseudolactococcus</taxon>
    </lineage>
</organism>
<dbReference type="PANTHER" id="PTHR33154">
    <property type="entry name" value="TRANSCRIPTIONAL REGULATOR, ARSR FAMILY"/>
    <property type="match status" value="1"/>
</dbReference>
<name>A0A7L4WEJ1_9LACT</name>
<evidence type="ECO:0000256" key="3">
    <source>
        <dbReference type="ARBA" id="ARBA00023163"/>
    </source>
</evidence>
<dbReference type="SUPFAM" id="SSF46785">
    <property type="entry name" value="Winged helix' DNA-binding domain"/>
    <property type="match status" value="1"/>
</dbReference>
<dbReference type="InterPro" id="IPR011991">
    <property type="entry name" value="ArsR-like_HTH"/>
</dbReference>
<dbReference type="PANTHER" id="PTHR33154:SF25">
    <property type="entry name" value="LMO0101 PROTEIN"/>
    <property type="match status" value="1"/>
</dbReference>
<proteinExistence type="predicted"/>
<dbReference type="KEGG" id="lpaa:BHS01_07160"/>
<dbReference type="GO" id="GO:0003700">
    <property type="term" value="F:DNA-binding transcription factor activity"/>
    <property type="evidence" value="ECO:0007669"/>
    <property type="project" value="InterPro"/>
</dbReference>
<dbReference type="EMBL" id="JAAEDA010000022">
    <property type="protein sequence ID" value="MCJ1978401.1"/>
    <property type="molecule type" value="Genomic_DNA"/>
</dbReference>
<dbReference type="PROSITE" id="PS50987">
    <property type="entry name" value="HTH_ARSR_2"/>
    <property type="match status" value="1"/>
</dbReference>
<evidence type="ECO:0000256" key="1">
    <source>
        <dbReference type="ARBA" id="ARBA00023015"/>
    </source>
</evidence>
<sequence length="99" mass="11653">MIIKLITQQQEDEIRSKIFKALSEPLRIEILRFLKQKELEATCGEIGANVKLTKSAASYHFKNLREAGLTFTRKESREKYVSINYELFEKYLPHFLDTL</sequence>
<dbReference type="InterPro" id="IPR001845">
    <property type="entry name" value="HTH_ArsR_DNA-bd_dom"/>
</dbReference>
<evidence type="ECO:0000256" key="2">
    <source>
        <dbReference type="ARBA" id="ARBA00023125"/>
    </source>
</evidence>
<accession>A0A7L4WEJ1</accession>
<dbReference type="InterPro" id="IPR036390">
    <property type="entry name" value="WH_DNA-bd_sf"/>
</dbReference>
<gene>
    <name evidence="6" type="ORF">BHS01_07160</name>
    <name evidence="5" type="ORF">GYN19_10625</name>
</gene>
<reference evidence="5" key="2">
    <citation type="submission" date="2020-01" db="EMBL/GenBank/DDBJ databases">
        <authorList>
            <person name="Hilgarth M."/>
            <person name="Vogel R.F."/>
        </authorList>
    </citation>
    <scope>NUCLEOTIDE SEQUENCE</scope>
    <source>
        <strain evidence="5">TMW21897</strain>
    </source>
</reference>
<dbReference type="CDD" id="cd00090">
    <property type="entry name" value="HTH_ARSR"/>
    <property type="match status" value="1"/>
</dbReference>
<dbReference type="Pfam" id="PF12840">
    <property type="entry name" value="HTH_20"/>
    <property type="match status" value="1"/>
</dbReference>
<dbReference type="Proteomes" id="UP001522462">
    <property type="component" value="Unassembled WGS sequence"/>
</dbReference>
<dbReference type="RefSeq" id="WP_109834272.1">
    <property type="nucleotide sequence ID" value="NZ_CP017195.1"/>
</dbReference>
<keyword evidence="3" id="KW-0804">Transcription</keyword>
<dbReference type="PRINTS" id="PR00778">
    <property type="entry name" value="HTHARSR"/>
</dbReference>
<dbReference type="GO" id="GO:0003677">
    <property type="term" value="F:DNA binding"/>
    <property type="evidence" value="ECO:0007669"/>
    <property type="project" value="UniProtKB-KW"/>
</dbReference>
<keyword evidence="8" id="KW-1185">Reference proteome</keyword>
<reference evidence="6 7" key="1">
    <citation type="submission" date="2016-09" db="EMBL/GenBank/DDBJ databases">
        <title>Lactic acid bacteria from MAP meat Genome sequencing and assembly.</title>
        <authorList>
            <person name="Behr J."/>
            <person name="Hilgarth M."/>
            <person name="Vogel R.F."/>
        </authorList>
    </citation>
    <scope>NUCLEOTIDE SEQUENCE [LARGE SCALE GENOMIC DNA]</scope>
    <source>
        <strain evidence="6 7">TMW21615</strain>
    </source>
</reference>
<evidence type="ECO:0000259" key="4">
    <source>
        <dbReference type="PROSITE" id="PS50987"/>
    </source>
</evidence>
<evidence type="ECO:0000313" key="8">
    <source>
        <dbReference type="Proteomes" id="UP001522462"/>
    </source>
</evidence>
<dbReference type="NCBIfam" id="NF033788">
    <property type="entry name" value="HTH_metalloreg"/>
    <property type="match status" value="1"/>
</dbReference>
<dbReference type="SMART" id="SM00418">
    <property type="entry name" value="HTH_ARSR"/>
    <property type="match status" value="1"/>
</dbReference>
<evidence type="ECO:0000313" key="6">
    <source>
        <dbReference type="EMBL" id="QDJ28314.1"/>
    </source>
</evidence>